<protein>
    <submittedName>
        <fullName evidence="4">CHAT domain-containing protein</fullName>
    </submittedName>
</protein>
<feature type="domain" description="CHAT" evidence="3">
    <location>
        <begin position="629"/>
        <end position="945"/>
    </location>
</feature>
<feature type="chain" id="PRO_5047544447" evidence="2">
    <location>
        <begin position="29"/>
        <end position="948"/>
    </location>
</feature>
<keyword evidence="5" id="KW-1185">Reference proteome</keyword>
<name>A0ABX2BZZ3_9BURK</name>
<dbReference type="Pfam" id="PF12770">
    <property type="entry name" value="CHAT"/>
    <property type="match status" value="1"/>
</dbReference>
<evidence type="ECO:0000313" key="5">
    <source>
        <dbReference type="Proteomes" id="UP000652198"/>
    </source>
</evidence>
<accession>A0ABX2BZZ3</accession>
<evidence type="ECO:0000256" key="2">
    <source>
        <dbReference type="SAM" id="SignalP"/>
    </source>
</evidence>
<reference evidence="4 5" key="1">
    <citation type="submission" date="2019-11" db="EMBL/GenBank/DDBJ databases">
        <title>Metabolism of dissolved organic matter in forest soils.</title>
        <authorList>
            <person name="Cyle K.T."/>
            <person name="Wilhelm R.C."/>
            <person name="Martinez C.E."/>
        </authorList>
    </citation>
    <scope>NUCLEOTIDE SEQUENCE [LARGE SCALE GENOMIC DNA]</scope>
    <source>
        <strain evidence="4 5">1N</strain>
    </source>
</reference>
<dbReference type="RefSeq" id="WP_172315894.1">
    <property type="nucleotide sequence ID" value="NZ_WOEY01000122.1"/>
</dbReference>
<comment type="caution">
    <text evidence="4">The sequence shown here is derived from an EMBL/GenBank/DDBJ whole genome shotgun (WGS) entry which is preliminary data.</text>
</comment>
<sequence length="948" mass="101529">MTLTLRTTARPLLLAVLLALCTACQTTSDDDGQQASIGHRHGHGGAGGEAHERTTPAADGEAERTQFAAPDKATHEQLAGTQDGEQRFRLLDELRQAYVRTGHSREAFRVDDEIVADSRISAGHRSLAASSLSIFYGLSNDFPRSQQMLDTAMRLAQDTGAGELETLTANPTYQYLYAEAEMTDRFWGHPEVALRLRREATERAWHDYNDPSLSANRHRAAVNVLLGELIQLTRSLVENKRADEAMNYANEIRWDLDNGPQLRPTPLQRAQVEVARAIALSSFDDYDAALDAINSAISGLQQMNAPADSHDYARALGIRLMIALALGRIGQHRDDANLYEQVAAADPKQGGEVGAAERASLILAARGDWDGAHQKIADALYPRHHKHGSGRVAGMAGERVLVALQLMYEFEDPHGTVSESQITRYVTPFLDTGDDWDDTGERGIIIEDGVLAASMARLMRGGAESQELAFRIAELFHVKATQGAMIDGATRLSATTPGLLALIEQEQTLRYQQAADPSTVASTDAQLRSLHRQIVKQFPLYRQLVAPAVPTAGSIGAVLHPGEIYVDLYAGRDASYAFVVHPGGAFRAVALDANRAALRKQVEALRAGFDAGLPPTQPGELAGFDLTAAASLYSTLIAPIEADLQGATTVYISTSGVLASIPYEVLITRPGVSLAQANWWIDTVTPVRMPSGSALVLARGQHVAHASQPLIAFADPSFDGSNAAPTERVRGLAGARAFPVDSSAATFDYHRVVPLPETLDEARAIAAALDAPETSVLSGLSASRSRALKENMSDDRVVLFATHGVIPGEVPGVHKAGLALAYEGSGLPDSILTADDIVTLRLNADWVILSACNTGLATGDAGDSVSALSRAFFAAGARSMLVTQWAVESNSAAQITGGLFRVYAADPALSKAAALARVERDMKGGKYGPLYQHPYFWAAYFLAGDAAR</sequence>
<dbReference type="InterPro" id="IPR024983">
    <property type="entry name" value="CHAT_dom"/>
</dbReference>
<feature type="signal peptide" evidence="2">
    <location>
        <begin position="1"/>
        <end position="28"/>
    </location>
</feature>
<feature type="region of interest" description="Disordered" evidence="1">
    <location>
        <begin position="29"/>
        <end position="62"/>
    </location>
</feature>
<dbReference type="EMBL" id="WOEY01000122">
    <property type="protein sequence ID" value="NPT45616.1"/>
    <property type="molecule type" value="Genomic_DNA"/>
</dbReference>
<organism evidence="4 5">
    <name type="scientific">Paraburkholderia solitsugae</name>
    <dbReference type="NCBI Taxonomy" id="2675748"/>
    <lineage>
        <taxon>Bacteria</taxon>
        <taxon>Pseudomonadati</taxon>
        <taxon>Pseudomonadota</taxon>
        <taxon>Betaproteobacteria</taxon>
        <taxon>Burkholderiales</taxon>
        <taxon>Burkholderiaceae</taxon>
        <taxon>Paraburkholderia</taxon>
    </lineage>
</organism>
<evidence type="ECO:0000256" key="1">
    <source>
        <dbReference type="SAM" id="MobiDB-lite"/>
    </source>
</evidence>
<gene>
    <name evidence="4" type="ORF">GNZ12_30710</name>
</gene>
<keyword evidence="2" id="KW-0732">Signal</keyword>
<evidence type="ECO:0000313" key="4">
    <source>
        <dbReference type="EMBL" id="NPT45616.1"/>
    </source>
</evidence>
<dbReference type="Proteomes" id="UP000652198">
    <property type="component" value="Unassembled WGS sequence"/>
</dbReference>
<proteinExistence type="predicted"/>
<evidence type="ECO:0000259" key="3">
    <source>
        <dbReference type="Pfam" id="PF12770"/>
    </source>
</evidence>